<feature type="transmembrane region" description="Helical" evidence="1">
    <location>
        <begin position="239"/>
        <end position="260"/>
    </location>
</feature>
<protein>
    <recommendedName>
        <fullName evidence="2">DUF6594 domain-containing protein</fullName>
    </recommendedName>
</protein>
<keyword evidence="4" id="KW-1185">Reference proteome</keyword>
<evidence type="ECO:0000259" key="2">
    <source>
        <dbReference type="Pfam" id="PF20237"/>
    </source>
</evidence>
<dbReference type="PANTHER" id="PTHR34502:SF5">
    <property type="entry name" value="DUF6594 DOMAIN-CONTAINING PROTEIN"/>
    <property type="match status" value="1"/>
</dbReference>
<name>A0AAD5RLK3_9PEZI</name>
<dbReference type="Pfam" id="PF20237">
    <property type="entry name" value="DUF6594"/>
    <property type="match status" value="1"/>
</dbReference>
<reference evidence="3" key="1">
    <citation type="submission" date="2022-07" db="EMBL/GenBank/DDBJ databases">
        <title>Draft genome sequence of Zalerion maritima ATCC 34329, a (micro)plastics degrading marine fungus.</title>
        <authorList>
            <person name="Paco A."/>
            <person name="Goncalves M.F.M."/>
            <person name="Rocha-Santos T.A.P."/>
            <person name="Alves A."/>
        </authorList>
    </citation>
    <scope>NUCLEOTIDE SEQUENCE</scope>
    <source>
        <strain evidence="3">ATCC 34329</strain>
    </source>
</reference>
<dbReference type="Proteomes" id="UP001201980">
    <property type="component" value="Unassembled WGS sequence"/>
</dbReference>
<proteinExistence type="predicted"/>
<comment type="caution">
    <text evidence="3">The sequence shown here is derived from an EMBL/GenBank/DDBJ whole genome shotgun (WGS) entry which is preliminary data.</text>
</comment>
<accession>A0AAD5RLK3</accession>
<gene>
    <name evidence="3" type="ORF">MKZ38_004472</name>
</gene>
<evidence type="ECO:0000313" key="4">
    <source>
        <dbReference type="Proteomes" id="UP001201980"/>
    </source>
</evidence>
<evidence type="ECO:0000256" key="1">
    <source>
        <dbReference type="SAM" id="Phobius"/>
    </source>
</evidence>
<dbReference type="EMBL" id="JAKWBI020000260">
    <property type="protein sequence ID" value="KAJ2897695.1"/>
    <property type="molecule type" value="Genomic_DNA"/>
</dbReference>
<keyword evidence="1" id="KW-0472">Membrane</keyword>
<evidence type="ECO:0000313" key="3">
    <source>
        <dbReference type="EMBL" id="KAJ2897695.1"/>
    </source>
</evidence>
<keyword evidence="1" id="KW-1133">Transmembrane helix</keyword>
<sequence>MSQPDDINPTSGDDGPDPSVLMIPAALMSGEEDWTIFRRFDDINILNLLILQEEVQQISKGFKALCSQRKKKPDSNPAWYMPAYPLSDRTPSANQEQTEEEIDAERRVAWGKLKQKTKEYNTALLEMAQLRSLKPPHPTHVKNLRRELERMGKRSLIPDESKECWDSANDDDFVALRNGVGPGGQLYTWIKLGIQILKWELWGRRKDETSRATDDNRVIVMGKKGPHVSRTEKARRHAFVSRFAMALFGGIALIVPTVIMAKVEGINVSLVTTSVAVLLFGVVLAFGATDSTGKDVLAATAAYTAVLVVFIGTSLAGGTAPVAAEGTGNTASA</sequence>
<keyword evidence="1" id="KW-0812">Transmembrane</keyword>
<feature type="transmembrane region" description="Helical" evidence="1">
    <location>
        <begin position="266"/>
        <end position="289"/>
    </location>
</feature>
<dbReference type="PANTHER" id="PTHR34502">
    <property type="entry name" value="DUF6594 DOMAIN-CONTAINING PROTEIN-RELATED"/>
    <property type="match status" value="1"/>
</dbReference>
<feature type="transmembrane region" description="Helical" evidence="1">
    <location>
        <begin position="296"/>
        <end position="316"/>
    </location>
</feature>
<organism evidence="3 4">
    <name type="scientific">Zalerion maritima</name>
    <dbReference type="NCBI Taxonomy" id="339359"/>
    <lineage>
        <taxon>Eukaryota</taxon>
        <taxon>Fungi</taxon>
        <taxon>Dikarya</taxon>
        <taxon>Ascomycota</taxon>
        <taxon>Pezizomycotina</taxon>
        <taxon>Sordariomycetes</taxon>
        <taxon>Lulworthiomycetidae</taxon>
        <taxon>Lulworthiales</taxon>
        <taxon>Lulworthiaceae</taxon>
        <taxon>Zalerion</taxon>
    </lineage>
</organism>
<feature type="domain" description="DUF6594" evidence="2">
    <location>
        <begin position="25"/>
        <end position="308"/>
    </location>
</feature>
<dbReference type="InterPro" id="IPR046529">
    <property type="entry name" value="DUF6594"/>
</dbReference>
<dbReference type="AlphaFoldDB" id="A0AAD5RLK3"/>